<dbReference type="EMBL" id="CAKOGL010000023">
    <property type="protein sequence ID" value="CAH2101418.1"/>
    <property type="molecule type" value="Genomic_DNA"/>
</dbReference>
<dbReference type="AlphaFoldDB" id="A0AAU9UTT8"/>
<protein>
    <submittedName>
        <fullName evidence="2">Uncharacterized protein</fullName>
    </submittedName>
</protein>
<organism evidence="2 3">
    <name type="scientific">Euphydryas editha</name>
    <name type="common">Edith's checkerspot</name>
    <dbReference type="NCBI Taxonomy" id="104508"/>
    <lineage>
        <taxon>Eukaryota</taxon>
        <taxon>Metazoa</taxon>
        <taxon>Ecdysozoa</taxon>
        <taxon>Arthropoda</taxon>
        <taxon>Hexapoda</taxon>
        <taxon>Insecta</taxon>
        <taxon>Pterygota</taxon>
        <taxon>Neoptera</taxon>
        <taxon>Endopterygota</taxon>
        <taxon>Lepidoptera</taxon>
        <taxon>Glossata</taxon>
        <taxon>Ditrysia</taxon>
        <taxon>Papilionoidea</taxon>
        <taxon>Nymphalidae</taxon>
        <taxon>Nymphalinae</taxon>
        <taxon>Euphydryas</taxon>
    </lineage>
</organism>
<evidence type="ECO:0000313" key="3">
    <source>
        <dbReference type="Proteomes" id="UP001153954"/>
    </source>
</evidence>
<comment type="caution">
    <text evidence="2">The sequence shown here is derived from an EMBL/GenBank/DDBJ whole genome shotgun (WGS) entry which is preliminary data.</text>
</comment>
<proteinExistence type="predicted"/>
<name>A0AAU9UTT8_EUPED</name>
<gene>
    <name evidence="2" type="ORF">EEDITHA_LOCUS16178</name>
</gene>
<dbReference type="Proteomes" id="UP001153954">
    <property type="component" value="Unassembled WGS sequence"/>
</dbReference>
<reference evidence="2" key="1">
    <citation type="submission" date="2022-03" db="EMBL/GenBank/DDBJ databases">
        <authorList>
            <person name="Tunstrom K."/>
        </authorList>
    </citation>
    <scope>NUCLEOTIDE SEQUENCE</scope>
</reference>
<evidence type="ECO:0000256" key="1">
    <source>
        <dbReference type="SAM" id="MobiDB-lite"/>
    </source>
</evidence>
<accession>A0AAU9UTT8</accession>
<sequence>MSDPLPRSEVGPDPPLLQNQSNSASYMEQQMSLFASGMETIFQKISENINPPPSNTLIPIKLLTGVP</sequence>
<keyword evidence="3" id="KW-1185">Reference proteome</keyword>
<feature type="region of interest" description="Disordered" evidence="1">
    <location>
        <begin position="1"/>
        <end position="23"/>
    </location>
</feature>
<evidence type="ECO:0000313" key="2">
    <source>
        <dbReference type="EMBL" id="CAH2101418.1"/>
    </source>
</evidence>